<dbReference type="OrthoDB" id="4932058at2759"/>
<reference evidence="2 3" key="1">
    <citation type="submission" date="2016-07" db="EMBL/GenBank/DDBJ databases">
        <title>Multiple horizontal gene transfer events from other fungi enriched the ability of initially mycotrophic Trichoderma (Ascomycota) to feed on dead plant biomass.</title>
        <authorList>
            <consortium name="DOE Joint Genome Institute"/>
            <person name="Aerts A."/>
            <person name="Atanasova L."/>
            <person name="Chenthamara K."/>
            <person name="Zhang J."/>
            <person name="Grujic M."/>
            <person name="Henrissat B."/>
            <person name="Kuo A."/>
            <person name="Salamov A."/>
            <person name="Lipzen A."/>
            <person name="Labutti K."/>
            <person name="Barry K."/>
            <person name="Miao Y."/>
            <person name="Rahimi M.J."/>
            <person name="Shen Q."/>
            <person name="Grigoriev I.V."/>
            <person name="Kubicek C.P."/>
            <person name="Druzhinina I.S."/>
        </authorList>
    </citation>
    <scope>NUCLEOTIDE SEQUENCE [LARGE SCALE GENOMIC DNA]</scope>
    <source>
        <strain evidence="2 3">ATCC 18648</strain>
    </source>
</reference>
<name>A0A2T4C917_TRILO</name>
<dbReference type="EMBL" id="KZ679129">
    <property type="protein sequence ID" value="PTB78066.1"/>
    <property type="molecule type" value="Genomic_DNA"/>
</dbReference>
<keyword evidence="3" id="KW-1185">Reference proteome</keyword>
<feature type="chain" id="PRO_5015768859" description="CDP-diacylglycerol diphosphatase" evidence="1">
    <location>
        <begin position="22"/>
        <end position="283"/>
    </location>
</feature>
<dbReference type="AlphaFoldDB" id="A0A2T4C917"/>
<dbReference type="Gene3D" id="3.30.428.30">
    <property type="entry name" value="HIT family - CDH-like"/>
    <property type="match status" value="1"/>
</dbReference>
<evidence type="ECO:0000313" key="3">
    <source>
        <dbReference type="Proteomes" id="UP000240760"/>
    </source>
</evidence>
<protein>
    <recommendedName>
        <fullName evidence="4">CDP-diacylglycerol diphosphatase</fullName>
    </recommendedName>
</protein>
<evidence type="ECO:0000256" key="1">
    <source>
        <dbReference type="SAM" id="SignalP"/>
    </source>
</evidence>
<dbReference type="InterPro" id="IPR036265">
    <property type="entry name" value="HIT-like_sf"/>
</dbReference>
<accession>A0A2T4C917</accession>
<dbReference type="SUPFAM" id="SSF54197">
    <property type="entry name" value="HIT-like"/>
    <property type="match status" value="1"/>
</dbReference>
<evidence type="ECO:0000313" key="2">
    <source>
        <dbReference type="EMBL" id="PTB78066.1"/>
    </source>
</evidence>
<proteinExistence type="predicted"/>
<organism evidence="2 3">
    <name type="scientific">Trichoderma longibrachiatum ATCC 18648</name>
    <dbReference type="NCBI Taxonomy" id="983965"/>
    <lineage>
        <taxon>Eukaryota</taxon>
        <taxon>Fungi</taxon>
        <taxon>Dikarya</taxon>
        <taxon>Ascomycota</taxon>
        <taxon>Pezizomycotina</taxon>
        <taxon>Sordariomycetes</taxon>
        <taxon>Hypocreomycetidae</taxon>
        <taxon>Hypocreales</taxon>
        <taxon>Hypocreaceae</taxon>
        <taxon>Trichoderma</taxon>
    </lineage>
</organism>
<gene>
    <name evidence="2" type="ORF">M440DRAFT_1399245</name>
</gene>
<feature type="signal peptide" evidence="1">
    <location>
        <begin position="1"/>
        <end position="21"/>
    </location>
</feature>
<sequence>MAQSTKYLLLLLSAFVLLIQASPQAPPPPKLPYCDMKQIHTMDVAKCRCRPHYKGCFTAARTCHLDIPNRHTNSYYPGCTDNDKLCQGCGLWFHTLCDCVKGPSGCTHEGTVQPNGQQVWFLTPKGEKLVTTTDILPGILEMAKDPAKYGEAWNFAQRYYDPGSEALALNSVRARTHEQFHIHVCKKPDVKKDAKVLKILDTAKHNTGPTLEQIGSNDLWCRTVTKNNGPVRNFAQAIQAFLATGQLCEGLAGAAIIRDSHENLWACVTGDQHGPLAQFCAGK</sequence>
<keyword evidence="1" id="KW-0732">Signal</keyword>
<dbReference type="Proteomes" id="UP000240760">
    <property type="component" value="Unassembled WGS sequence"/>
</dbReference>
<evidence type="ECO:0008006" key="4">
    <source>
        <dbReference type="Google" id="ProtNLM"/>
    </source>
</evidence>